<dbReference type="EMBL" id="CAJVRL010000057">
    <property type="protein sequence ID" value="CAG8954529.1"/>
    <property type="molecule type" value="Genomic_DNA"/>
</dbReference>
<sequence length="60" mass="6918">MKVLPDLAPVFLFTGSAPHCHFAFEEDHSKNCDSDDQAQRVKFSKFVVKTPYYDETREGH</sequence>
<reference evidence="1" key="1">
    <citation type="submission" date="2021-07" db="EMBL/GenBank/DDBJ databases">
        <authorList>
            <person name="Durling M."/>
        </authorList>
    </citation>
    <scope>NUCLEOTIDE SEQUENCE</scope>
</reference>
<name>A0A9N9PIJ7_9HELO</name>
<evidence type="ECO:0000313" key="2">
    <source>
        <dbReference type="Proteomes" id="UP000696280"/>
    </source>
</evidence>
<gene>
    <name evidence="1" type="ORF">HYFRA_00004443</name>
</gene>
<dbReference type="AlphaFoldDB" id="A0A9N9PIJ7"/>
<protein>
    <submittedName>
        <fullName evidence="1">Uncharacterized protein</fullName>
    </submittedName>
</protein>
<organism evidence="1 2">
    <name type="scientific">Hymenoscyphus fraxineus</name>
    <dbReference type="NCBI Taxonomy" id="746836"/>
    <lineage>
        <taxon>Eukaryota</taxon>
        <taxon>Fungi</taxon>
        <taxon>Dikarya</taxon>
        <taxon>Ascomycota</taxon>
        <taxon>Pezizomycotina</taxon>
        <taxon>Leotiomycetes</taxon>
        <taxon>Helotiales</taxon>
        <taxon>Helotiaceae</taxon>
        <taxon>Hymenoscyphus</taxon>
    </lineage>
</organism>
<accession>A0A9N9PIJ7</accession>
<keyword evidence="2" id="KW-1185">Reference proteome</keyword>
<dbReference type="Proteomes" id="UP000696280">
    <property type="component" value="Unassembled WGS sequence"/>
</dbReference>
<evidence type="ECO:0000313" key="1">
    <source>
        <dbReference type="EMBL" id="CAG8954529.1"/>
    </source>
</evidence>
<proteinExistence type="predicted"/>
<comment type="caution">
    <text evidence="1">The sequence shown here is derived from an EMBL/GenBank/DDBJ whole genome shotgun (WGS) entry which is preliminary data.</text>
</comment>